<evidence type="ECO:0000313" key="2">
    <source>
        <dbReference type="Proteomes" id="UP000567795"/>
    </source>
</evidence>
<evidence type="ECO:0000313" key="1">
    <source>
        <dbReference type="EMBL" id="NYI08476.1"/>
    </source>
</evidence>
<evidence type="ECO:0008006" key="3">
    <source>
        <dbReference type="Google" id="ProtNLM"/>
    </source>
</evidence>
<dbReference type="RefSeq" id="WP_179817278.1">
    <property type="nucleotide sequence ID" value="NZ_JACBZD010000002.1"/>
</dbReference>
<proteinExistence type="predicted"/>
<dbReference type="Proteomes" id="UP000567795">
    <property type="component" value="Unassembled WGS sequence"/>
</dbReference>
<keyword evidence="2" id="KW-1185">Reference proteome</keyword>
<sequence>MRVLCLAFGTYRTRAVRVYTDRLLERGARVHLVVTDPADWAEAELDPAVRVHGLAPLLARHRAAAQWLPARFADRAYRRAEPLLLWRAARRRVLGAVDFDALDLLLLGDAHAAPLAWEVRRRRPDLPIAVHVPAAAATPADRRPQGELRA</sequence>
<reference evidence="1 2" key="1">
    <citation type="submission" date="2020-07" db="EMBL/GenBank/DDBJ databases">
        <title>Sequencing the genomes of 1000 actinobacteria strains.</title>
        <authorList>
            <person name="Klenk H.-P."/>
        </authorList>
    </citation>
    <scope>NUCLEOTIDE SEQUENCE [LARGE SCALE GENOMIC DNA]</scope>
    <source>
        <strain evidence="1 2">DSM 42178</strain>
    </source>
</reference>
<protein>
    <recommendedName>
        <fullName evidence="3">Glycosyltransferase</fullName>
    </recommendedName>
</protein>
<gene>
    <name evidence="1" type="ORF">FHU37_005505</name>
</gene>
<dbReference type="AlphaFoldDB" id="A0A853A1N6"/>
<comment type="caution">
    <text evidence="1">The sequence shown here is derived from an EMBL/GenBank/DDBJ whole genome shotgun (WGS) entry which is preliminary data.</text>
</comment>
<name>A0A853A1N6_9ACTN</name>
<organism evidence="1 2">
    <name type="scientific">Allostreptomyces psammosilenae</name>
    <dbReference type="NCBI Taxonomy" id="1892865"/>
    <lineage>
        <taxon>Bacteria</taxon>
        <taxon>Bacillati</taxon>
        <taxon>Actinomycetota</taxon>
        <taxon>Actinomycetes</taxon>
        <taxon>Kitasatosporales</taxon>
        <taxon>Streptomycetaceae</taxon>
        <taxon>Allostreptomyces</taxon>
    </lineage>
</organism>
<accession>A0A853A1N6</accession>
<dbReference type="EMBL" id="JACBZD010000002">
    <property type="protein sequence ID" value="NYI08476.1"/>
    <property type="molecule type" value="Genomic_DNA"/>
</dbReference>